<evidence type="ECO:0000256" key="1">
    <source>
        <dbReference type="SAM" id="MobiDB-lite"/>
    </source>
</evidence>
<protein>
    <submittedName>
        <fullName evidence="2">DUF3108 domain-containing protein</fullName>
    </submittedName>
</protein>
<sequence>MIVAFALSALLHALLTFGDSAWLWWLSTTEASEIKVQATTKTLSGQSLTENATGRRKGPAIEQLTITLAHRQERPPPSIGTTAPELEQPDTPQPTRKVAHRTTIRRPPKATQANAASQLAQLTETLSSSFDATKEEAPAPPGTPTQEDVKPTNPPPPVVQSFPNHVVIHYLARQGAVAGVQAQLVWKRQADRYDITLGARLLGQSVRFESHGSVGPNGLVPENFAEYANDAPQPKRMAKFDWANSQISYGEPSHLKTEPIEKGSQDFLSAAHQFALQGSQLPSFTMTIADGRKLYRFPFELAGETNFPTGDKDISVLLLKGSQNTAVYQILLAPEWNNLPLRLSLDKPDKSVLFVAYKLEIEGKTIFERSIAPPQRDK</sequence>
<comment type="caution">
    <text evidence="2">The sequence shown here is derived from an EMBL/GenBank/DDBJ whole genome shotgun (WGS) entry which is preliminary data.</text>
</comment>
<accession>A0ABT7DTJ9</accession>
<feature type="region of interest" description="Disordered" evidence="1">
    <location>
        <begin position="132"/>
        <end position="160"/>
    </location>
</feature>
<proteinExistence type="predicted"/>
<dbReference type="RefSeq" id="WP_284099418.1">
    <property type="nucleotide sequence ID" value="NZ_JARRAF010000003.1"/>
</dbReference>
<evidence type="ECO:0000313" key="3">
    <source>
        <dbReference type="Proteomes" id="UP001172778"/>
    </source>
</evidence>
<dbReference type="EMBL" id="JARRAF010000003">
    <property type="protein sequence ID" value="MDK2123129.1"/>
    <property type="molecule type" value="Genomic_DNA"/>
</dbReference>
<keyword evidence="3" id="KW-1185">Reference proteome</keyword>
<name>A0ABT7DTJ9_9NEIS</name>
<evidence type="ECO:0000313" key="2">
    <source>
        <dbReference type="EMBL" id="MDK2123129.1"/>
    </source>
</evidence>
<dbReference type="Pfam" id="PF11306">
    <property type="entry name" value="DUF3108"/>
    <property type="match status" value="1"/>
</dbReference>
<organism evidence="2 3">
    <name type="scientific">Parachitinimonas caeni</name>
    <dbReference type="NCBI Taxonomy" id="3031301"/>
    <lineage>
        <taxon>Bacteria</taxon>
        <taxon>Pseudomonadati</taxon>
        <taxon>Pseudomonadota</taxon>
        <taxon>Betaproteobacteria</taxon>
        <taxon>Neisseriales</taxon>
        <taxon>Chitinibacteraceae</taxon>
        <taxon>Parachitinimonas</taxon>
    </lineage>
</organism>
<dbReference type="Proteomes" id="UP001172778">
    <property type="component" value="Unassembled WGS sequence"/>
</dbReference>
<reference evidence="2" key="1">
    <citation type="submission" date="2023-03" db="EMBL/GenBank/DDBJ databases">
        <title>Chitinimonas shenzhenensis gen. nov., sp. nov., a novel member of family Burkholderiaceae isolated from activated sludge collected in Shen Zhen, China.</title>
        <authorList>
            <person name="Wang X."/>
        </authorList>
    </citation>
    <scope>NUCLEOTIDE SEQUENCE</scope>
    <source>
        <strain evidence="2">DQS-5</strain>
    </source>
</reference>
<feature type="compositionally biased region" description="Basic residues" evidence="1">
    <location>
        <begin position="97"/>
        <end position="108"/>
    </location>
</feature>
<gene>
    <name evidence="2" type="ORF">PZA18_03570</name>
</gene>
<feature type="region of interest" description="Disordered" evidence="1">
    <location>
        <begin position="71"/>
        <end position="117"/>
    </location>
</feature>
<dbReference type="InterPro" id="IPR021457">
    <property type="entry name" value="DUF3108"/>
</dbReference>